<dbReference type="Pfam" id="PF13975">
    <property type="entry name" value="gag-asp_proteas"/>
    <property type="match status" value="1"/>
</dbReference>
<keyword evidence="1" id="KW-1133">Transmembrane helix</keyword>
<dbReference type="InterPro" id="IPR001969">
    <property type="entry name" value="Aspartic_peptidase_AS"/>
</dbReference>
<evidence type="ECO:0008006" key="4">
    <source>
        <dbReference type="Google" id="ProtNLM"/>
    </source>
</evidence>
<protein>
    <recommendedName>
        <fullName evidence="4">TIGR02281 family clan AA aspartic protease</fullName>
    </recommendedName>
</protein>
<dbReference type="InterPro" id="IPR011969">
    <property type="entry name" value="Clan_AA_Asp_peptidase_C"/>
</dbReference>
<dbReference type="InterPro" id="IPR021109">
    <property type="entry name" value="Peptidase_aspartic_dom_sf"/>
</dbReference>
<dbReference type="CDD" id="cd05483">
    <property type="entry name" value="retropepsin_like_bacteria"/>
    <property type="match status" value="1"/>
</dbReference>
<dbReference type="InterPro" id="IPR034122">
    <property type="entry name" value="Retropepsin-like_bacterial"/>
</dbReference>
<proteinExistence type="predicted"/>
<organism evidence="2 3">
    <name type="scientific">Thalassotalea insulae</name>
    <dbReference type="NCBI Taxonomy" id="2056778"/>
    <lineage>
        <taxon>Bacteria</taxon>
        <taxon>Pseudomonadati</taxon>
        <taxon>Pseudomonadota</taxon>
        <taxon>Gammaproteobacteria</taxon>
        <taxon>Alteromonadales</taxon>
        <taxon>Colwelliaceae</taxon>
        <taxon>Thalassotalea</taxon>
    </lineage>
</organism>
<gene>
    <name evidence="2" type="ORF">tinsulaeT_11180</name>
</gene>
<dbReference type="NCBIfam" id="TIGR02281">
    <property type="entry name" value="clan_AA_DTGA"/>
    <property type="match status" value="1"/>
</dbReference>
<dbReference type="RefSeq" id="WP_284243669.1">
    <property type="nucleotide sequence ID" value="NZ_BSST01000001.1"/>
</dbReference>
<keyword evidence="1" id="KW-0472">Membrane</keyword>
<comment type="caution">
    <text evidence="2">The sequence shown here is derived from an EMBL/GenBank/DDBJ whole genome shotgun (WGS) entry which is preliminary data.</text>
</comment>
<dbReference type="EMBL" id="BSST01000001">
    <property type="protein sequence ID" value="GLX77778.1"/>
    <property type="molecule type" value="Genomic_DNA"/>
</dbReference>
<dbReference type="Gene3D" id="2.40.70.10">
    <property type="entry name" value="Acid Proteases"/>
    <property type="match status" value="1"/>
</dbReference>
<dbReference type="SUPFAM" id="SSF50630">
    <property type="entry name" value="Acid proteases"/>
    <property type="match status" value="1"/>
</dbReference>
<keyword evidence="3" id="KW-1185">Reference proteome</keyword>
<dbReference type="Proteomes" id="UP001157186">
    <property type="component" value="Unassembled WGS sequence"/>
</dbReference>
<keyword evidence="1" id="KW-0812">Transmembrane</keyword>
<evidence type="ECO:0000256" key="1">
    <source>
        <dbReference type="SAM" id="Phobius"/>
    </source>
</evidence>
<accession>A0ABQ6GP77</accession>
<dbReference type="PROSITE" id="PS00141">
    <property type="entry name" value="ASP_PROTEASE"/>
    <property type="match status" value="1"/>
</dbReference>
<feature type="transmembrane region" description="Helical" evidence="1">
    <location>
        <begin position="12"/>
        <end position="32"/>
    </location>
</feature>
<sequence>MPAPVNDNSSVFGRYFIWLAWIIAIILLIYLFQDLLEKQWNPNQQPEYRLTNAGQAEVVLQQNHYGHYVTQGTINGYPVTFLLDTGATSVSIPAHLAKQLELTKTGSYLVQTANGSVRVFQTHINELTIGNIILNDVNANINPGMQADEILLGMSALKKVEFTQSGKQLVLRQ</sequence>
<reference evidence="2 3" key="1">
    <citation type="submission" date="2023-03" db="EMBL/GenBank/DDBJ databases">
        <title>Draft genome sequence of Thalassotalea insulae KCTC 62186T.</title>
        <authorList>
            <person name="Sawabe T."/>
        </authorList>
    </citation>
    <scope>NUCLEOTIDE SEQUENCE [LARGE SCALE GENOMIC DNA]</scope>
    <source>
        <strain evidence="2 3">KCTC 62186</strain>
    </source>
</reference>
<name>A0ABQ6GP77_9GAMM</name>
<evidence type="ECO:0000313" key="2">
    <source>
        <dbReference type="EMBL" id="GLX77778.1"/>
    </source>
</evidence>
<evidence type="ECO:0000313" key="3">
    <source>
        <dbReference type="Proteomes" id="UP001157186"/>
    </source>
</evidence>